<dbReference type="GO" id="GO:0009927">
    <property type="term" value="F:histidine phosphotransfer kinase activity"/>
    <property type="evidence" value="ECO:0007669"/>
    <property type="project" value="TreeGrafter"/>
</dbReference>
<dbReference type="Pfam" id="PF07696">
    <property type="entry name" value="7TMR-DISMED2"/>
    <property type="match status" value="1"/>
</dbReference>
<dbReference type="Pfam" id="PF02518">
    <property type="entry name" value="HATPase_c"/>
    <property type="match status" value="1"/>
</dbReference>
<reference evidence="8" key="1">
    <citation type="submission" date="2022-07" db="EMBL/GenBank/DDBJ databases">
        <title>Parvularcula maris sp. nov., an algicidal bacterium isolated from seawater.</title>
        <authorList>
            <person name="Li F."/>
        </authorList>
    </citation>
    <scope>NUCLEOTIDE SEQUENCE</scope>
    <source>
        <strain evidence="8">BGMRC 0090</strain>
    </source>
</reference>
<keyword evidence="6" id="KW-0732">Signal</keyword>
<evidence type="ECO:0000256" key="6">
    <source>
        <dbReference type="SAM" id="SignalP"/>
    </source>
</evidence>
<dbReference type="Gene3D" id="1.10.287.130">
    <property type="match status" value="1"/>
</dbReference>
<dbReference type="Gene3D" id="2.60.40.2380">
    <property type="match status" value="1"/>
</dbReference>
<feature type="transmembrane region" description="Helical" evidence="5">
    <location>
        <begin position="252"/>
        <end position="273"/>
    </location>
</feature>
<feature type="signal peptide" evidence="6">
    <location>
        <begin position="1"/>
        <end position="21"/>
    </location>
</feature>
<keyword evidence="5" id="KW-1133">Transmembrane helix</keyword>
<feature type="transmembrane region" description="Helical" evidence="5">
    <location>
        <begin position="192"/>
        <end position="211"/>
    </location>
</feature>
<evidence type="ECO:0000259" key="7">
    <source>
        <dbReference type="PROSITE" id="PS50109"/>
    </source>
</evidence>
<comment type="catalytic activity">
    <reaction evidence="1">
        <text>ATP + protein L-histidine = ADP + protein N-phospho-L-histidine.</text>
        <dbReference type="EC" id="2.7.13.3"/>
    </reaction>
</comment>
<dbReference type="Pfam" id="PF07695">
    <property type="entry name" value="7TMR-DISM_7TM"/>
    <property type="match status" value="1"/>
</dbReference>
<dbReference type="Gene3D" id="3.30.565.10">
    <property type="entry name" value="Histidine kinase-like ATPase, C-terminal domain"/>
    <property type="match status" value="1"/>
</dbReference>
<feature type="transmembrane region" description="Helical" evidence="5">
    <location>
        <begin position="309"/>
        <end position="331"/>
    </location>
</feature>
<evidence type="ECO:0000256" key="5">
    <source>
        <dbReference type="SAM" id="Phobius"/>
    </source>
</evidence>
<accession>A0A9X2LB68</accession>
<dbReference type="EMBL" id="JANIBC010000016">
    <property type="protein sequence ID" value="MCQ8186341.1"/>
    <property type="molecule type" value="Genomic_DNA"/>
</dbReference>
<evidence type="ECO:0000256" key="4">
    <source>
        <dbReference type="ARBA" id="ARBA00022777"/>
    </source>
</evidence>
<dbReference type="InterPro" id="IPR003661">
    <property type="entry name" value="HisK_dim/P_dom"/>
</dbReference>
<sequence length="660" mass="73040">MRTSISVFLFFALSMLICAHAEGAVEKSLDISEARNLAQLRPFMAGYLEPGTDMAASDIARLPLSRFQPIEGPEPEFGFTDDTIWLRLPVANPEPADIERVLWLHTNFMSELSVWKAAGDTTELLLEQGRNSAFSTRPIRLPNLVVPFTLTVGEEAVLLIRYRSDGNSHLPMSIETYEGFVEKHERRGARLFMFYGAGAIFVVVSFAAFVFRRESVFLFYALYALTVILYIMQRDGYAFMLFWPDAPVVNNFISLPLGCALIGFGALFGRALFRTRGRFEVVDRVLLGIAAISLAIPFTPLLIDQSQAKAYAFMWFLIAAVIIMACAVFCWRKVGERTIFFVIGWFGLIIASFATVFINFTDMAGSRQVVLNIMRGALLFDATMMGCALVYGYLQVWRRSEEADLARLELAERLAGLERRYSDLKEAAEARGQRIADATHDIRQPLYALRSSIGNLLSGPRASATELTAVRSSLNYLEELIDNQLTDPASFVSLGRTDSEEHPVNLILDAVASMFRSEAEGKNLRFRIVACGGSMKGDPLKLTRIVANLVANAIEYTDVGGVLVGCRQRRGRLGIEVYDTGRGIEASNLPRLCLSGERGQEDDVSEPGRGRGLAIVRQLAVQEGITVSVRSAADRGTLFRIEPDASDRPLALGPGAMLLR</sequence>
<dbReference type="GO" id="GO:0000155">
    <property type="term" value="F:phosphorelay sensor kinase activity"/>
    <property type="evidence" value="ECO:0007669"/>
    <property type="project" value="InterPro"/>
</dbReference>
<protein>
    <recommendedName>
        <fullName evidence="2">histidine kinase</fullName>
        <ecNumber evidence="2">2.7.13.3</ecNumber>
    </recommendedName>
</protein>
<evidence type="ECO:0000313" key="9">
    <source>
        <dbReference type="Proteomes" id="UP001142610"/>
    </source>
</evidence>
<dbReference type="InterPro" id="IPR036890">
    <property type="entry name" value="HATPase_C_sf"/>
</dbReference>
<dbReference type="InterPro" id="IPR011622">
    <property type="entry name" value="7TMR_DISM_rcpt_extracell_dom2"/>
</dbReference>
<dbReference type="SUPFAM" id="SSF47384">
    <property type="entry name" value="Homodimeric domain of signal transducing histidine kinase"/>
    <property type="match status" value="1"/>
</dbReference>
<dbReference type="PROSITE" id="PS50109">
    <property type="entry name" value="HIS_KIN"/>
    <property type="match status" value="1"/>
</dbReference>
<dbReference type="RefSeq" id="WP_256620250.1">
    <property type="nucleotide sequence ID" value="NZ_JANIBC010000016.1"/>
</dbReference>
<dbReference type="PANTHER" id="PTHR43047:SF9">
    <property type="entry name" value="HISTIDINE KINASE"/>
    <property type="match status" value="1"/>
</dbReference>
<dbReference type="InterPro" id="IPR036097">
    <property type="entry name" value="HisK_dim/P_sf"/>
</dbReference>
<comment type="caution">
    <text evidence="8">The sequence shown here is derived from an EMBL/GenBank/DDBJ whole genome shotgun (WGS) entry which is preliminary data.</text>
</comment>
<dbReference type="EC" id="2.7.13.3" evidence="2"/>
<dbReference type="InterPro" id="IPR005467">
    <property type="entry name" value="His_kinase_dom"/>
</dbReference>
<keyword evidence="3" id="KW-0808">Transferase</keyword>
<feature type="domain" description="Histidine kinase" evidence="7">
    <location>
        <begin position="437"/>
        <end position="647"/>
    </location>
</feature>
<evidence type="ECO:0000256" key="1">
    <source>
        <dbReference type="ARBA" id="ARBA00000085"/>
    </source>
</evidence>
<dbReference type="SMART" id="SM00387">
    <property type="entry name" value="HATPase_c"/>
    <property type="match status" value="1"/>
</dbReference>
<feature type="transmembrane region" description="Helical" evidence="5">
    <location>
        <begin position="373"/>
        <end position="394"/>
    </location>
</feature>
<evidence type="ECO:0000256" key="2">
    <source>
        <dbReference type="ARBA" id="ARBA00012438"/>
    </source>
</evidence>
<keyword evidence="5" id="KW-0812">Transmembrane</keyword>
<dbReference type="InterPro" id="IPR011623">
    <property type="entry name" value="7TMR_DISM_rcpt_extracell_dom1"/>
</dbReference>
<dbReference type="Proteomes" id="UP001142610">
    <property type="component" value="Unassembled WGS sequence"/>
</dbReference>
<keyword evidence="5" id="KW-0472">Membrane</keyword>
<dbReference type="GO" id="GO:0005886">
    <property type="term" value="C:plasma membrane"/>
    <property type="evidence" value="ECO:0007669"/>
    <property type="project" value="TreeGrafter"/>
</dbReference>
<organism evidence="8 9">
    <name type="scientific">Parvularcula maris</name>
    <dbReference type="NCBI Taxonomy" id="2965077"/>
    <lineage>
        <taxon>Bacteria</taxon>
        <taxon>Pseudomonadati</taxon>
        <taxon>Pseudomonadota</taxon>
        <taxon>Alphaproteobacteria</taxon>
        <taxon>Parvularculales</taxon>
        <taxon>Parvularculaceae</taxon>
        <taxon>Parvularcula</taxon>
    </lineage>
</organism>
<feature type="transmembrane region" description="Helical" evidence="5">
    <location>
        <begin position="285"/>
        <end position="303"/>
    </location>
</feature>
<keyword evidence="9" id="KW-1185">Reference proteome</keyword>
<dbReference type="CDD" id="cd00082">
    <property type="entry name" value="HisKA"/>
    <property type="match status" value="1"/>
</dbReference>
<name>A0A9X2LB68_9PROT</name>
<feature type="transmembrane region" description="Helical" evidence="5">
    <location>
        <begin position="216"/>
        <end position="232"/>
    </location>
</feature>
<gene>
    <name evidence="8" type="ORF">NOG11_13215</name>
</gene>
<dbReference type="PANTHER" id="PTHR43047">
    <property type="entry name" value="TWO-COMPONENT HISTIDINE PROTEIN KINASE"/>
    <property type="match status" value="1"/>
</dbReference>
<proteinExistence type="predicted"/>
<dbReference type="InterPro" id="IPR003594">
    <property type="entry name" value="HATPase_dom"/>
</dbReference>
<feature type="transmembrane region" description="Helical" evidence="5">
    <location>
        <begin position="338"/>
        <end position="361"/>
    </location>
</feature>
<keyword evidence="4 8" id="KW-0418">Kinase</keyword>
<feature type="chain" id="PRO_5040912536" description="histidine kinase" evidence="6">
    <location>
        <begin position="22"/>
        <end position="660"/>
    </location>
</feature>
<dbReference type="AlphaFoldDB" id="A0A9X2LB68"/>
<dbReference type="SUPFAM" id="SSF55874">
    <property type="entry name" value="ATPase domain of HSP90 chaperone/DNA topoisomerase II/histidine kinase"/>
    <property type="match status" value="1"/>
</dbReference>
<evidence type="ECO:0000313" key="8">
    <source>
        <dbReference type="EMBL" id="MCQ8186341.1"/>
    </source>
</evidence>
<evidence type="ECO:0000256" key="3">
    <source>
        <dbReference type="ARBA" id="ARBA00022679"/>
    </source>
</evidence>